<reference evidence="2 3" key="1">
    <citation type="submission" date="2014-06" db="EMBL/GenBank/DDBJ databases">
        <authorList>
            <person name="Swart Estienne"/>
        </authorList>
    </citation>
    <scope>NUCLEOTIDE SEQUENCE [LARGE SCALE GENOMIC DNA]</scope>
    <source>
        <strain evidence="2 3">130c</strain>
    </source>
</reference>
<name>A0A078B561_STYLE</name>
<keyword evidence="3" id="KW-1185">Reference proteome</keyword>
<evidence type="ECO:0000313" key="2">
    <source>
        <dbReference type="EMBL" id="CDW89564.1"/>
    </source>
</evidence>
<dbReference type="EMBL" id="CCKQ01017663">
    <property type="protein sequence ID" value="CDW89564.1"/>
    <property type="molecule type" value="Genomic_DNA"/>
</dbReference>
<organism evidence="2 3">
    <name type="scientific">Stylonychia lemnae</name>
    <name type="common">Ciliate</name>
    <dbReference type="NCBI Taxonomy" id="5949"/>
    <lineage>
        <taxon>Eukaryota</taxon>
        <taxon>Sar</taxon>
        <taxon>Alveolata</taxon>
        <taxon>Ciliophora</taxon>
        <taxon>Intramacronucleata</taxon>
        <taxon>Spirotrichea</taxon>
        <taxon>Stichotrichia</taxon>
        <taxon>Sporadotrichida</taxon>
        <taxon>Oxytrichidae</taxon>
        <taxon>Stylonychinae</taxon>
        <taxon>Stylonychia</taxon>
    </lineage>
</organism>
<evidence type="ECO:0000256" key="1">
    <source>
        <dbReference type="SAM" id="MobiDB-lite"/>
    </source>
</evidence>
<accession>A0A078B561</accession>
<dbReference type="AlphaFoldDB" id="A0A078B561"/>
<dbReference type="InParanoid" id="A0A078B561"/>
<sequence length="482" mass="55626">MECCSCFQNDKNKNLRKNTKRANRPKSQWIQDNIRGSDQIKDVSNILAHTSYISPRNDNNSQFHIATSSYDGEKSWIQVEYPYDAPLSPKFIQDSPQRKQRKQVSQKIQQNIKSPQMLKNQYHISADIINSPHFLLKQVKSVDISVITQLQTADGEKYLDYLFKERISNKPLYIKILLLEMKMLMSQMDLNLMNLQSLFNNLEILSTNFLVGSSKYMQQFDVTINNESNMNLMESELDNSHILPRFTPPISNNQHLNTLEALHSDQNTVIQHNNHLQASQNIKELSYGMESNRNLKGENQCQTTQEQSSSRPQTVILKHKLEKLKGFSLYAQMLLVGEPIKKAQTALKHPQNQTTHLDTEDRTSFNNTTANNFTALQTGGYPSNLNQPTYNNNISNLFTNSGNYPDQNQTVSMGHRYVSADEVAKIDKQECLKMNSEMMKAMIERKMRKNRSYYELRVLNEDGSDSLPPRTPLQLGQYNQER</sequence>
<gene>
    <name evidence="2" type="primary">Contig19669.g20855</name>
    <name evidence="2" type="ORF">STYLEM_18697</name>
</gene>
<evidence type="ECO:0000313" key="3">
    <source>
        <dbReference type="Proteomes" id="UP000039865"/>
    </source>
</evidence>
<proteinExistence type="predicted"/>
<protein>
    <submittedName>
        <fullName evidence="2">Uncharacterized protein</fullName>
    </submittedName>
</protein>
<dbReference type="Proteomes" id="UP000039865">
    <property type="component" value="Unassembled WGS sequence"/>
</dbReference>
<feature type="region of interest" description="Disordered" evidence="1">
    <location>
        <begin position="461"/>
        <end position="482"/>
    </location>
</feature>